<keyword evidence="11" id="KW-1185">Reference proteome</keyword>
<feature type="active site" evidence="7">
    <location>
        <position position="53"/>
    </location>
</feature>
<keyword evidence="2 8" id="KW-0999">Mitochondrion inner membrane</keyword>
<comment type="subcellular location">
    <subcellularLocation>
        <location evidence="1 8">Mitochondrion inner membrane</location>
    </subcellularLocation>
</comment>
<dbReference type="CDD" id="cd06530">
    <property type="entry name" value="S26_SPase_I"/>
    <property type="match status" value="1"/>
</dbReference>
<dbReference type="PANTHER" id="PTHR12383">
    <property type="entry name" value="PROTEASE FAMILY S26 MITOCHONDRIAL INNER MEMBRANE PROTEASE-RELATED"/>
    <property type="match status" value="1"/>
</dbReference>
<dbReference type="EC" id="3.4.21.-" evidence="8"/>
<dbReference type="InterPro" id="IPR052064">
    <property type="entry name" value="Mito_IMP1_subunit"/>
</dbReference>
<dbReference type="NCBIfam" id="TIGR02227">
    <property type="entry name" value="sigpep_I_bact"/>
    <property type="match status" value="1"/>
</dbReference>
<evidence type="ECO:0000256" key="1">
    <source>
        <dbReference type="ARBA" id="ARBA00004273"/>
    </source>
</evidence>
<evidence type="ECO:0000256" key="3">
    <source>
        <dbReference type="ARBA" id="ARBA00022801"/>
    </source>
</evidence>
<evidence type="ECO:0000256" key="4">
    <source>
        <dbReference type="ARBA" id="ARBA00023128"/>
    </source>
</evidence>
<dbReference type="Pfam" id="PF10502">
    <property type="entry name" value="Peptidase_S26"/>
    <property type="match status" value="1"/>
</dbReference>
<dbReference type="RefSeq" id="XP_013320682.1">
    <property type="nucleotide sequence ID" value="XM_013465228.1"/>
</dbReference>
<dbReference type="GeneID" id="25322250"/>
<accession>A0A0D2EWI1</accession>
<comment type="similarity">
    <text evidence="6">Belongs to the peptidase S26 family. IMP1 subfamily.</text>
</comment>
<dbReference type="InterPro" id="IPR019533">
    <property type="entry name" value="Peptidase_S26"/>
</dbReference>
<feature type="domain" description="Peptidase S26" evidence="9">
    <location>
        <begin position="27"/>
        <end position="182"/>
    </location>
</feature>
<evidence type="ECO:0000256" key="5">
    <source>
        <dbReference type="ARBA" id="ARBA00023136"/>
    </source>
</evidence>
<evidence type="ECO:0000256" key="2">
    <source>
        <dbReference type="ARBA" id="ARBA00022792"/>
    </source>
</evidence>
<proteinExistence type="inferred from homology"/>
<dbReference type="GO" id="GO:0004252">
    <property type="term" value="F:serine-type endopeptidase activity"/>
    <property type="evidence" value="ECO:0007669"/>
    <property type="project" value="InterPro"/>
</dbReference>
<keyword evidence="3 8" id="KW-0378">Hydrolase</keyword>
<reference evidence="10 11" key="1">
    <citation type="submission" date="2015-01" db="EMBL/GenBank/DDBJ databases">
        <title>The Genome Sequence of Exophiala xenobiotica CBS118157.</title>
        <authorList>
            <consortium name="The Broad Institute Genomics Platform"/>
            <person name="Cuomo C."/>
            <person name="de Hoog S."/>
            <person name="Gorbushina A."/>
            <person name="Stielow B."/>
            <person name="Teixiera M."/>
            <person name="Abouelleil A."/>
            <person name="Chapman S.B."/>
            <person name="Priest M."/>
            <person name="Young S.K."/>
            <person name="Wortman J."/>
            <person name="Nusbaum C."/>
            <person name="Birren B."/>
        </authorList>
    </citation>
    <scope>NUCLEOTIDE SEQUENCE [LARGE SCALE GENOMIC DNA]</scope>
    <source>
        <strain evidence="10 11">CBS 118157</strain>
    </source>
</reference>
<evidence type="ECO:0000313" key="11">
    <source>
        <dbReference type="Proteomes" id="UP000054342"/>
    </source>
</evidence>
<dbReference type="Gene3D" id="2.10.109.10">
    <property type="entry name" value="Umud Fragment, subunit A"/>
    <property type="match status" value="1"/>
</dbReference>
<feature type="active site" evidence="7">
    <location>
        <position position="97"/>
    </location>
</feature>
<dbReference type="OrthoDB" id="308440at2759"/>
<evidence type="ECO:0000313" key="10">
    <source>
        <dbReference type="EMBL" id="KIW60098.1"/>
    </source>
</evidence>
<dbReference type="SUPFAM" id="SSF51306">
    <property type="entry name" value="LexA/Signal peptidase"/>
    <property type="match status" value="1"/>
</dbReference>
<dbReference type="GO" id="GO:0042720">
    <property type="term" value="C:mitochondrial inner membrane peptidase complex"/>
    <property type="evidence" value="ECO:0007669"/>
    <property type="project" value="TreeGrafter"/>
</dbReference>
<protein>
    <recommendedName>
        <fullName evidence="8">Mitochondrial inner membrane protease subunit</fullName>
        <ecNumber evidence="8">3.4.21.-</ecNumber>
    </recommendedName>
</protein>
<dbReference type="GO" id="GO:0006627">
    <property type="term" value="P:protein processing involved in protein targeting to mitochondrion"/>
    <property type="evidence" value="ECO:0007669"/>
    <property type="project" value="TreeGrafter"/>
</dbReference>
<keyword evidence="4 8" id="KW-0496">Mitochondrion</keyword>
<evidence type="ECO:0000256" key="8">
    <source>
        <dbReference type="RuleBase" id="RU362041"/>
    </source>
</evidence>
<dbReference type="PANTHER" id="PTHR12383:SF16">
    <property type="entry name" value="MITOCHONDRIAL INNER MEMBRANE PROTEASE SUBUNIT 1"/>
    <property type="match status" value="1"/>
</dbReference>
<dbReference type="InterPro" id="IPR000223">
    <property type="entry name" value="Pept_S26A_signal_pept_1"/>
</dbReference>
<sequence>MLRFLNFFRRAPTRPLTSAELLIDVGITAVAMYSSVALIAHHIVAVANSEGPSMYPTMSSELSYTIYLRRHRHGKNIRVGDVVVFENPVFLRERAIKRVIGMPGDYVVRDPAQSPTVGGAPVPGSAGITRRVVGEDASSARDEPTMVQVPEGHVWLAGDNLSYSRDSRFYGPLPMALIQGKCIYNGDGWFTWTNLREPRLLPVLEPNQTSLEPVNAEAVLEGAKPD</sequence>
<dbReference type="InterPro" id="IPR036286">
    <property type="entry name" value="LexA/Signal_pep-like_sf"/>
</dbReference>
<keyword evidence="5" id="KW-0472">Membrane</keyword>
<evidence type="ECO:0000256" key="6">
    <source>
        <dbReference type="ARBA" id="ARBA00038445"/>
    </source>
</evidence>
<dbReference type="STRING" id="348802.A0A0D2EWI1"/>
<evidence type="ECO:0000259" key="9">
    <source>
        <dbReference type="Pfam" id="PF10502"/>
    </source>
</evidence>
<name>A0A0D2EWI1_9EURO</name>
<dbReference type="EMBL" id="KN847317">
    <property type="protein sequence ID" value="KIW60098.1"/>
    <property type="molecule type" value="Genomic_DNA"/>
</dbReference>
<dbReference type="Proteomes" id="UP000054342">
    <property type="component" value="Unassembled WGS sequence"/>
</dbReference>
<gene>
    <name evidence="10" type="ORF">PV05_00342</name>
</gene>
<keyword evidence="8" id="KW-0645">Protease</keyword>
<organism evidence="10 11">
    <name type="scientific">Exophiala xenobiotica</name>
    <dbReference type="NCBI Taxonomy" id="348802"/>
    <lineage>
        <taxon>Eukaryota</taxon>
        <taxon>Fungi</taxon>
        <taxon>Dikarya</taxon>
        <taxon>Ascomycota</taxon>
        <taxon>Pezizomycotina</taxon>
        <taxon>Eurotiomycetes</taxon>
        <taxon>Chaetothyriomycetidae</taxon>
        <taxon>Chaetothyriales</taxon>
        <taxon>Herpotrichiellaceae</taxon>
        <taxon>Exophiala</taxon>
    </lineage>
</organism>
<dbReference type="PRINTS" id="PR00727">
    <property type="entry name" value="LEADERPTASE"/>
</dbReference>
<evidence type="ECO:0000256" key="7">
    <source>
        <dbReference type="PIRSR" id="PIRSR600223-1"/>
    </source>
</evidence>
<dbReference type="HOGENOM" id="CLU_028723_4_2_1"/>
<dbReference type="GO" id="GO:0006465">
    <property type="term" value="P:signal peptide processing"/>
    <property type="evidence" value="ECO:0007669"/>
    <property type="project" value="InterPro"/>
</dbReference>
<dbReference type="AlphaFoldDB" id="A0A0D2EWI1"/>